<dbReference type="GO" id="GO:0004506">
    <property type="term" value="F:squalene monooxygenase activity"/>
    <property type="evidence" value="ECO:0007669"/>
    <property type="project" value="InterPro"/>
</dbReference>
<proteinExistence type="predicted"/>
<dbReference type="InterPro" id="IPR036188">
    <property type="entry name" value="FAD/NAD-bd_sf"/>
</dbReference>
<dbReference type="PANTHER" id="PTHR47356">
    <property type="entry name" value="FAD-DEPENDENT MONOOXYGENASE ASQG-RELATED"/>
    <property type="match status" value="1"/>
</dbReference>
<dbReference type="STRING" id="64571.A0A1Y2GY36"/>
<dbReference type="RefSeq" id="XP_021884444.1">
    <property type="nucleotide sequence ID" value="XM_022023154.1"/>
</dbReference>
<dbReference type="PRINTS" id="PR00420">
    <property type="entry name" value="RNGMNOXGNASE"/>
</dbReference>
<organism evidence="3 4">
    <name type="scientific">Lobosporangium transversale</name>
    <dbReference type="NCBI Taxonomy" id="64571"/>
    <lineage>
        <taxon>Eukaryota</taxon>
        <taxon>Fungi</taxon>
        <taxon>Fungi incertae sedis</taxon>
        <taxon>Mucoromycota</taxon>
        <taxon>Mortierellomycotina</taxon>
        <taxon>Mortierellomycetes</taxon>
        <taxon>Mortierellales</taxon>
        <taxon>Mortierellaceae</taxon>
        <taxon>Lobosporangium</taxon>
    </lineage>
</organism>
<dbReference type="AlphaFoldDB" id="A0A1Y2GY36"/>
<evidence type="ECO:0000256" key="1">
    <source>
        <dbReference type="ARBA" id="ARBA00004154"/>
    </source>
</evidence>
<reference evidence="3 4" key="1">
    <citation type="submission" date="2016-07" db="EMBL/GenBank/DDBJ databases">
        <title>Pervasive Adenine N6-methylation of Active Genes in Fungi.</title>
        <authorList>
            <consortium name="DOE Joint Genome Institute"/>
            <person name="Mondo S.J."/>
            <person name="Dannebaum R.O."/>
            <person name="Kuo R.C."/>
            <person name="Labutti K."/>
            <person name="Haridas S."/>
            <person name="Kuo A."/>
            <person name="Salamov A."/>
            <person name="Ahrendt S.R."/>
            <person name="Lipzen A."/>
            <person name="Sullivan W."/>
            <person name="Andreopoulos W.B."/>
            <person name="Clum A."/>
            <person name="Lindquist E."/>
            <person name="Daum C."/>
            <person name="Ramamoorthy G.K."/>
            <person name="Gryganskyi A."/>
            <person name="Culley D."/>
            <person name="Magnuson J.K."/>
            <person name="James T.Y."/>
            <person name="O'Malley M.A."/>
            <person name="Stajich J.E."/>
            <person name="Spatafora J.W."/>
            <person name="Visel A."/>
            <person name="Grigoriev I.V."/>
        </authorList>
    </citation>
    <scope>NUCLEOTIDE SEQUENCE [LARGE SCALE GENOMIC DNA]</scope>
    <source>
        <strain evidence="3 4">NRRL 3116</strain>
    </source>
</reference>
<keyword evidence="4" id="KW-1185">Reference proteome</keyword>
<dbReference type="InterPro" id="IPR050562">
    <property type="entry name" value="FAD_mOase_fung"/>
</dbReference>
<evidence type="ECO:0000313" key="3">
    <source>
        <dbReference type="EMBL" id="ORZ26681.1"/>
    </source>
</evidence>
<dbReference type="GO" id="GO:0016020">
    <property type="term" value="C:membrane"/>
    <property type="evidence" value="ECO:0007669"/>
    <property type="project" value="InterPro"/>
</dbReference>
<evidence type="ECO:0000259" key="2">
    <source>
        <dbReference type="Pfam" id="PF08491"/>
    </source>
</evidence>
<dbReference type="Pfam" id="PF08491">
    <property type="entry name" value="SE"/>
    <property type="match status" value="1"/>
</dbReference>
<dbReference type="InterPro" id="IPR013698">
    <property type="entry name" value="Squalene_epoxidase"/>
</dbReference>
<protein>
    <recommendedName>
        <fullName evidence="2">Squalene epoxidase domain-containing protein</fullName>
    </recommendedName>
</protein>
<dbReference type="PANTHER" id="PTHR47356:SF2">
    <property type="entry name" value="FAD-BINDING DOMAIN-CONTAINING PROTEIN-RELATED"/>
    <property type="match status" value="1"/>
</dbReference>
<dbReference type="SUPFAM" id="SSF51905">
    <property type="entry name" value="FAD/NAD(P)-binding domain"/>
    <property type="match status" value="1"/>
</dbReference>
<dbReference type="Gene3D" id="3.50.50.60">
    <property type="entry name" value="FAD/NAD(P)-binding domain"/>
    <property type="match status" value="1"/>
</dbReference>
<sequence>MVASSVNRLNSCRSSLPSEYTEKLDRSLHRSMPPPSSRESRILIAGGGFGALFLALLLERLSIPYYLFEGGLQVKRLGGALGLGPNILPLFEQLGVASLVASISMPCPAVDLYDQNLKKLGVLPMNALTETTGYEKLVCARSNLYELILAQLSKDNIIMNKKVLSYEENEFGVTVCCSDNSIYCGDILVGADGTQSRIRHNMYKILTRKNLLPKADREKAPPNFVCVAGVAQHLSSEKYNCLKDPYVHVRTVVGAKGQGWHAVNIPDDQICWALWIELDPATAANAKVTEASEFGFQNTEPVVKCFREVPCPFGGTMGELVDATEDNMKARAFVEEKVYETWFHGRTVLLGDACHTMHPWSAQGETNEILDAVILANSLFELRDLSLRSITYAFKDYYAQRYPYVKSQAAFSRAVTKLFCGQSIRERFTRYVTFNWFPQSYSCRMIEGQGHYRPQASFMPLAEHRGKGPAPRQRYPKPFSEEEVARRITSVWGRRRNL</sequence>
<comment type="subcellular location">
    <subcellularLocation>
        <location evidence="1">Microsome membrane</location>
        <topology evidence="1">Multi-pass membrane protein</topology>
    </subcellularLocation>
</comment>
<comment type="caution">
    <text evidence="3">The sequence shown here is derived from an EMBL/GenBank/DDBJ whole genome shotgun (WGS) entry which is preliminary data.</text>
</comment>
<dbReference type="GO" id="GO:0050660">
    <property type="term" value="F:flavin adenine dinucleotide binding"/>
    <property type="evidence" value="ECO:0007669"/>
    <property type="project" value="InterPro"/>
</dbReference>
<feature type="domain" description="Squalene epoxidase" evidence="2">
    <location>
        <begin position="347"/>
        <end position="439"/>
    </location>
</feature>
<dbReference type="GeneID" id="33564998"/>
<accession>A0A1Y2GY36</accession>
<evidence type="ECO:0000313" key="4">
    <source>
        <dbReference type="Proteomes" id="UP000193648"/>
    </source>
</evidence>
<dbReference type="OrthoDB" id="655030at2759"/>
<dbReference type="Proteomes" id="UP000193648">
    <property type="component" value="Unassembled WGS sequence"/>
</dbReference>
<dbReference type="InParanoid" id="A0A1Y2GY36"/>
<gene>
    <name evidence="3" type="ORF">BCR41DRAFT_347753</name>
</gene>
<dbReference type="EMBL" id="MCFF01000006">
    <property type="protein sequence ID" value="ORZ26681.1"/>
    <property type="molecule type" value="Genomic_DNA"/>
</dbReference>
<name>A0A1Y2GY36_9FUNG</name>